<evidence type="ECO:0000259" key="5">
    <source>
        <dbReference type="Pfam" id="PF00849"/>
    </source>
</evidence>
<dbReference type="Gene3D" id="3.10.290.10">
    <property type="entry name" value="RNA-binding S4 domain"/>
    <property type="match status" value="1"/>
</dbReference>
<dbReference type="InterPro" id="IPR036986">
    <property type="entry name" value="S4_RNA-bd_sf"/>
</dbReference>
<dbReference type="Pfam" id="PF00849">
    <property type="entry name" value="PseudoU_synth_2"/>
    <property type="match status" value="1"/>
</dbReference>
<accession>A0ABS1C1X8</accession>
<dbReference type="Proteomes" id="UP000644147">
    <property type="component" value="Unassembled WGS sequence"/>
</dbReference>
<dbReference type="InterPro" id="IPR020103">
    <property type="entry name" value="PsdUridine_synth_cat_dom_sf"/>
</dbReference>
<dbReference type="EMBL" id="JAEHFX010000004">
    <property type="protein sequence ID" value="MBK0403192.1"/>
    <property type="molecule type" value="Genomic_DNA"/>
</dbReference>
<gene>
    <name evidence="6" type="ORF">I5M27_09360</name>
</gene>
<dbReference type="NCBIfam" id="TIGR00093">
    <property type="entry name" value="pseudouridine synthase"/>
    <property type="match status" value="1"/>
</dbReference>
<dbReference type="SUPFAM" id="SSF55174">
    <property type="entry name" value="Alpha-L RNA-binding motif"/>
    <property type="match status" value="1"/>
</dbReference>
<dbReference type="PANTHER" id="PTHR47683">
    <property type="entry name" value="PSEUDOURIDINE SYNTHASE FAMILY PROTEIN-RELATED"/>
    <property type="match status" value="1"/>
</dbReference>
<dbReference type="Gene3D" id="3.30.70.1560">
    <property type="entry name" value="Alpha-L RNA-binding motif"/>
    <property type="match status" value="1"/>
</dbReference>
<dbReference type="InterPro" id="IPR000748">
    <property type="entry name" value="PsdUridine_synth_RsuA/RluB/E/F"/>
</dbReference>
<dbReference type="PANTHER" id="PTHR47683:SF2">
    <property type="entry name" value="RNA-BINDING S4 DOMAIN-CONTAINING PROTEIN"/>
    <property type="match status" value="1"/>
</dbReference>
<dbReference type="InterPro" id="IPR020094">
    <property type="entry name" value="TruA/RsuA/RluB/E/F_N"/>
</dbReference>
<dbReference type="InterPro" id="IPR042092">
    <property type="entry name" value="PsdUridine_s_RsuA/RluB/E/F_cat"/>
</dbReference>
<evidence type="ECO:0000256" key="2">
    <source>
        <dbReference type="ARBA" id="ARBA00023235"/>
    </source>
</evidence>
<keyword evidence="7" id="KW-1185">Reference proteome</keyword>
<dbReference type="Gene3D" id="3.30.70.580">
    <property type="entry name" value="Pseudouridine synthase I, catalytic domain, N-terminal subdomain"/>
    <property type="match status" value="1"/>
</dbReference>
<evidence type="ECO:0000256" key="3">
    <source>
        <dbReference type="PROSITE-ProRule" id="PRU00182"/>
    </source>
</evidence>
<dbReference type="SUPFAM" id="SSF55120">
    <property type="entry name" value="Pseudouridine synthase"/>
    <property type="match status" value="1"/>
</dbReference>
<evidence type="ECO:0000313" key="7">
    <source>
        <dbReference type="Proteomes" id="UP000644147"/>
    </source>
</evidence>
<feature type="domain" description="Pseudouridine synthase RsuA/RluA-like" evidence="5">
    <location>
        <begin position="65"/>
        <end position="190"/>
    </location>
</feature>
<evidence type="ECO:0000256" key="1">
    <source>
        <dbReference type="ARBA" id="ARBA00008348"/>
    </source>
</evidence>
<keyword evidence="3" id="KW-0694">RNA-binding</keyword>
<dbReference type="InterPro" id="IPR050343">
    <property type="entry name" value="RsuA_PseudoU_synthase"/>
</dbReference>
<evidence type="ECO:0000313" key="6">
    <source>
        <dbReference type="EMBL" id="MBK0403192.1"/>
    </source>
</evidence>
<reference evidence="6 7" key="1">
    <citation type="submission" date="2020-12" db="EMBL/GenBank/DDBJ databases">
        <title>Bacterial novel species Adhaeribacter sp. BT258 isolated from soil.</title>
        <authorList>
            <person name="Jung H.-Y."/>
        </authorList>
    </citation>
    <scope>NUCLEOTIDE SEQUENCE [LARGE SCALE GENOMIC DNA]</scope>
    <source>
        <strain evidence="6 7">BT258</strain>
    </source>
</reference>
<dbReference type="RefSeq" id="WP_200505951.1">
    <property type="nucleotide sequence ID" value="NZ_JAEHFX010000004.1"/>
</dbReference>
<dbReference type="InterPro" id="IPR006145">
    <property type="entry name" value="PsdUridine_synth_RsuA/RluA"/>
</dbReference>
<evidence type="ECO:0000256" key="4">
    <source>
        <dbReference type="RuleBase" id="RU003887"/>
    </source>
</evidence>
<name>A0ABS1C1X8_9BACT</name>
<proteinExistence type="inferred from homology"/>
<comment type="caution">
    <text evidence="6">The sequence shown here is derived from an EMBL/GenBank/DDBJ whole genome shotgun (WGS) entry which is preliminary data.</text>
</comment>
<dbReference type="PROSITE" id="PS50889">
    <property type="entry name" value="S4"/>
    <property type="match status" value="1"/>
</dbReference>
<comment type="similarity">
    <text evidence="1 4">Belongs to the pseudouridine synthase RsuA family.</text>
</comment>
<dbReference type="PROSITE" id="PS01149">
    <property type="entry name" value="PSI_RSU"/>
    <property type="match status" value="1"/>
</dbReference>
<dbReference type="EC" id="5.4.99.-" evidence="4"/>
<organism evidence="6 7">
    <name type="scientific">Adhaeribacter terrigena</name>
    <dbReference type="NCBI Taxonomy" id="2793070"/>
    <lineage>
        <taxon>Bacteria</taxon>
        <taxon>Pseudomonadati</taxon>
        <taxon>Bacteroidota</taxon>
        <taxon>Cytophagia</taxon>
        <taxon>Cytophagales</taxon>
        <taxon>Hymenobacteraceae</taxon>
        <taxon>Adhaeribacter</taxon>
    </lineage>
</organism>
<sequence>MRPLNSSAKYFLVQKLRLSNKEATALILAKRLLVNGQPAQLNQPLNPEDEVTLDGKILKEAHQFHYLAYYKPRGIETTLNPEIPDNLAQALNFPERVYPIGRLDKESEGLLLLTNDGSIFDKILHSEQKQEKEYMVRVDKPLTEEAIETLASGVEIMGKKTRPAQVKQLDEFTFNIILTQGLNRQIRRMCYKLGFEVLALKRVRIVNVELENLQIGEWRELGKGEVEELKKLTT</sequence>
<keyword evidence="2 4" id="KW-0413">Isomerase</keyword>
<dbReference type="InterPro" id="IPR018496">
    <property type="entry name" value="PsdUridine_synth_RsuA/RluB_CS"/>
</dbReference>
<protein>
    <recommendedName>
        <fullName evidence="4">Pseudouridine synthase</fullName>
        <ecNumber evidence="4">5.4.99.-</ecNumber>
    </recommendedName>
</protein>